<dbReference type="GO" id="GO:0006707">
    <property type="term" value="P:cholesterol catabolic process"/>
    <property type="evidence" value="ECO:0007669"/>
    <property type="project" value="TreeGrafter"/>
</dbReference>
<dbReference type="SUPFAM" id="SSF48264">
    <property type="entry name" value="Cytochrome P450"/>
    <property type="match status" value="1"/>
</dbReference>
<name>A0A0V7ZUA1_9CYAN</name>
<evidence type="ECO:0000256" key="2">
    <source>
        <dbReference type="ARBA" id="ARBA00022617"/>
    </source>
</evidence>
<proteinExistence type="inferred from homology"/>
<evidence type="ECO:0000256" key="4">
    <source>
        <dbReference type="ARBA" id="ARBA00023002"/>
    </source>
</evidence>
<keyword evidence="4 7" id="KW-0560">Oxidoreductase</keyword>
<dbReference type="RefSeq" id="WP_027845837.1">
    <property type="nucleotide sequence ID" value="NZ_LMTZ01000074.1"/>
</dbReference>
<accession>A0A0V7ZUA1</accession>
<keyword evidence="9" id="KW-1185">Reference proteome</keyword>
<reference evidence="8 9" key="1">
    <citation type="journal article" date="2015" name="Genome Announc.">
        <title>Draft Genome of the Euendolithic (true boring) Cyanobacterium Mastigocoleus testarum strain BC008.</title>
        <authorList>
            <person name="Guida B.S."/>
            <person name="Garcia-Pichel F."/>
        </authorList>
    </citation>
    <scope>NUCLEOTIDE SEQUENCE [LARGE SCALE GENOMIC DNA]</scope>
    <source>
        <strain evidence="8 9">BC008</strain>
    </source>
</reference>
<dbReference type="GO" id="GO:0008395">
    <property type="term" value="F:steroid hydroxylase activity"/>
    <property type="evidence" value="ECO:0007669"/>
    <property type="project" value="TreeGrafter"/>
</dbReference>
<dbReference type="PANTHER" id="PTHR46696">
    <property type="entry name" value="P450, PUTATIVE (EUROFUNG)-RELATED"/>
    <property type="match status" value="1"/>
</dbReference>
<evidence type="ECO:0000256" key="1">
    <source>
        <dbReference type="ARBA" id="ARBA00010617"/>
    </source>
</evidence>
<keyword evidence="5 7" id="KW-0408">Iron</keyword>
<evidence type="ECO:0000256" key="3">
    <source>
        <dbReference type="ARBA" id="ARBA00022723"/>
    </source>
</evidence>
<dbReference type="EMBL" id="LMTZ01000074">
    <property type="protein sequence ID" value="KST68244.1"/>
    <property type="molecule type" value="Genomic_DNA"/>
</dbReference>
<dbReference type="GO" id="GO:0036199">
    <property type="term" value="F:cholest-4-en-3-one 26-monooxygenase activity"/>
    <property type="evidence" value="ECO:0007669"/>
    <property type="project" value="TreeGrafter"/>
</dbReference>
<comment type="caution">
    <text evidence="8">The sequence shown here is derived from an EMBL/GenBank/DDBJ whole genome shotgun (WGS) entry which is preliminary data.</text>
</comment>
<organism evidence="8 9">
    <name type="scientific">Mastigocoleus testarum BC008</name>
    <dbReference type="NCBI Taxonomy" id="371196"/>
    <lineage>
        <taxon>Bacteria</taxon>
        <taxon>Bacillati</taxon>
        <taxon>Cyanobacteriota</taxon>
        <taxon>Cyanophyceae</taxon>
        <taxon>Nostocales</taxon>
        <taxon>Hapalosiphonaceae</taxon>
        <taxon>Mastigocoleus</taxon>
    </lineage>
</organism>
<keyword evidence="6 7" id="KW-0503">Monooxygenase</keyword>
<dbReference type="PRINTS" id="PR00385">
    <property type="entry name" value="P450"/>
</dbReference>
<gene>
    <name evidence="8" type="ORF">BC008_00340</name>
</gene>
<evidence type="ECO:0008006" key="10">
    <source>
        <dbReference type="Google" id="ProtNLM"/>
    </source>
</evidence>
<dbReference type="Gene3D" id="1.10.630.10">
    <property type="entry name" value="Cytochrome P450"/>
    <property type="match status" value="1"/>
</dbReference>
<dbReference type="AlphaFoldDB" id="A0A0V7ZUA1"/>
<dbReference type="FunFam" id="1.10.630.10:FF:000018">
    <property type="entry name" value="Cytochrome P450 monooxygenase"/>
    <property type="match status" value="1"/>
</dbReference>
<evidence type="ECO:0000256" key="5">
    <source>
        <dbReference type="ARBA" id="ARBA00023004"/>
    </source>
</evidence>
<dbReference type="Proteomes" id="UP000053372">
    <property type="component" value="Unassembled WGS sequence"/>
</dbReference>
<evidence type="ECO:0000256" key="7">
    <source>
        <dbReference type="RuleBase" id="RU000461"/>
    </source>
</evidence>
<dbReference type="GO" id="GO:0005506">
    <property type="term" value="F:iron ion binding"/>
    <property type="evidence" value="ECO:0007669"/>
    <property type="project" value="InterPro"/>
</dbReference>
<dbReference type="OrthoDB" id="9801155at2"/>
<evidence type="ECO:0000313" key="8">
    <source>
        <dbReference type="EMBL" id="KST68244.1"/>
    </source>
</evidence>
<evidence type="ECO:0000313" key="9">
    <source>
        <dbReference type="Proteomes" id="UP000053372"/>
    </source>
</evidence>
<dbReference type="PROSITE" id="PS00086">
    <property type="entry name" value="CYTOCHROME_P450"/>
    <property type="match status" value="1"/>
</dbReference>
<evidence type="ECO:0000256" key="6">
    <source>
        <dbReference type="ARBA" id="ARBA00023033"/>
    </source>
</evidence>
<dbReference type="Pfam" id="PF00067">
    <property type="entry name" value="p450"/>
    <property type="match status" value="1"/>
</dbReference>
<keyword evidence="2 7" id="KW-0349">Heme</keyword>
<protein>
    <recommendedName>
        <fullName evidence="10">Cytochrome</fullName>
    </recommendedName>
</protein>
<comment type="similarity">
    <text evidence="1 7">Belongs to the cytochrome P450 family.</text>
</comment>
<dbReference type="InterPro" id="IPR001128">
    <property type="entry name" value="Cyt_P450"/>
</dbReference>
<dbReference type="InterPro" id="IPR036396">
    <property type="entry name" value="Cyt_P450_sf"/>
</dbReference>
<sequence>MKQLSDYNFLSPEVLKCPYEFYKLARENSPVMELPSELVGSKLFLVTSYDLVKEILLNVEVFSSHFSHLMGGKEAQSPEVEEIAARGWPPVNTLLTADPPEHKRFRSLVNQAFTPSRVNKMEDHIRLTVDELIDSFIDQGECEFINSFAVPLSIKVIAKQLGVPAQDLEKFKKWSDASVAGLGRTLSKEQEIESALDVLALQNYLNEKIEQCKKQPGDDIITDLVQAKVEGVRSLNTAELISIIQQLLVAGNETITNALAGGMLLLIQHPEQMALVQEAPDRIENLVEEVLRLETPTAAMWRIVKKDTELAGVNIPEGSVLLLRFDSASRDQKIFPDGEKFEVCRSNAANHLAFSHGAHFCVGAALARKEMLIAYEQLLKRLKNIRLAADKNDLNHFQNIILRGLKHLYIEFEKADPLLK</sequence>
<keyword evidence="3 7" id="KW-0479">Metal-binding</keyword>
<dbReference type="InterPro" id="IPR017972">
    <property type="entry name" value="Cyt_P450_CS"/>
</dbReference>
<dbReference type="PANTHER" id="PTHR46696:SF4">
    <property type="entry name" value="BIOTIN BIOSYNTHESIS CYTOCHROME P450"/>
    <property type="match status" value="1"/>
</dbReference>
<dbReference type="GO" id="GO:0020037">
    <property type="term" value="F:heme binding"/>
    <property type="evidence" value="ECO:0007669"/>
    <property type="project" value="InterPro"/>
</dbReference>
<dbReference type="PRINTS" id="PR00359">
    <property type="entry name" value="BP450"/>
</dbReference>
<dbReference type="InterPro" id="IPR002397">
    <property type="entry name" value="Cyt_P450_B"/>
</dbReference>